<reference evidence="2 4" key="2">
    <citation type="submission" date="2018-03" db="EMBL/GenBank/DDBJ databases">
        <title>Genomic Encyclopedia of Archaeal and Bacterial Type Strains, Phase II (KMG-II): from individual species to whole genera.</title>
        <authorList>
            <person name="Goeker M."/>
        </authorList>
    </citation>
    <scope>NUCLEOTIDE SEQUENCE [LARGE SCALE GENOMIC DNA]</scope>
    <source>
        <strain evidence="2 4">DSM 25227</strain>
    </source>
</reference>
<sequence>MQHPALERRRLLHAGGYPCIACTAPEFESPKSTFTETPKIAGMSVGLPTDMPKAWFMALSSLSKAATPKRIDTNARADRVRIAPQPRRERS</sequence>
<organism evidence="3 5">
    <name type="scientific">Jannaschia seohaensis</name>
    <dbReference type="NCBI Taxonomy" id="475081"/>
    <lineage>
        <taxon>Bacteria</taxon>
        <taxon>Pseudomonadati</taxon>
        <taxon>Pseudomonadota</taxon>
        <taxon>Alphaproteobacteria</taxon>
        <taxon>Rhodobacterales</taxon>
        <taxon>Roseobacteraceae</taxon>
        <taxon>Jannaschia</taxon>
    </lineage>
</organism>
<proteinExistence type="predicted"/>
<dbReference type="AlphaFoldDB" id="A0A2Y9A2N9"/>
<dbReference type="Proteomes" id="UP000245839">
    <property type="component" value="Unassembled WGS sequence"/>
</dbReference>
<gene>
    <name evidence="2" type="ORF">BCF38_101266</name>
    <name evidence="3" type="ORF">SAMN05421539_101266</name>
</gene>
<evidence type="ECO:0000313" key="2">
    <source>
        <dbReference type="EMBL" id="PWJ21858.1"/>
    </source>
</evidence>
<evidence type="ECO:0000313" key="4">
    <source>
        <dbReference type="Proteomes" id="UP000245839"/>
    </source>
</evidence>
<evidence type="ECO:0000313" key="5">
    <source>
        <dbReference type="Proteomes" id="UP000251571"/>
    </source>
</evidence>
<protein>
    <submittedName>
        <fullName evidence="3">Ferredoxin hydrogenase small subunit</fullName>
    </submittedName>
</protein>
<dbReference type="Proteomes" id="UP000251571">
    <property type="component" value="Unassembled WGS sequence"/>
</dbReference>
<feature type="region of interest" description="Disordered" evidence="1">
    <location>
        <begin position="72"/>
        <end position="91"/>
    </location>
</feature>
<evidence type="ECO:0000256" key="1">
    <source>
        <dbReference type="SAM" id="MobiDB-lite"/>
    </source>
</evidence>
<reference evidence="3 5" key="1">
    <citation type="submission" date="2016-10" db="EMBL/GenBank/DDBJ databases">
        <authorList>
            <person name="Cai Z."/>
        </authorList>
    </citation>
    <scope>NUCLEOTIDE SEQUENCE [LARGE SCALE GENOMIC DNA]</scope>
    <source>
        <strain evidence="3 5">DSM 25227</strain>
    </source>
</reference>
<accession>A0A2Y9A2N9</accession>
<name>A0A2Y9A2N9_9RHOB</name>
<dbReference type="EMBL" id="UETC01000001">
    <property type="protein sequence ID" value="SSA38136.1"/>
    <property type="molecule type" value="Genomic_DNA"/>
</dbReference>
<evidence type="ECO:0000313" key="3">
    <source>
        <dbReference type="EMBL" id="SSA38136.1"/>
    </source>
</evidence>
<keyword evidence="4" id="KW-1185">Reference proteome</keyword>
<dbReference type="EMBL" id="QGDJ01000001">
    <property type="protein sequence ID" value="PWJ21858.1"/>
    <property type="molecule type" value="Genomic_DNA"/>
</dbReference>